<evidence type="ECO:0000256" key="1">
    <source>
        <dbReference type="ARBA" id="ARBA00004651"/>
    </source>
</evidence>
<dbReference type="GO" id="GO:0005524">
    <property type="term" value="F:ATP binding"/>
    <property type="evidence" value="ECO:0007669"/>
    <property type="project" value="InterPro"/>
</dbReference>
<feature type="domain" description="ABC transmembrane type-1" evidence="6">
    <location>
        <begin position="13"/>
        <end position="229"/>
    </location>
</feature>
<feature type="transmembrane region" description="Helical" evidence="5">
    <location>
        <begin position="16"/>
        <end position="37"/>
    </location>
</feature>
<protein>
    <recommendedName>
        <fullName evidence="6">ABC transmembrane type-1 domain-containing protein</fullName>
    </recommendedName>
</protein>
<evidence type="ECO:0000256" key="5">
    <source>
        <dbReference type="SAM" id="Phobius"/>
    </source>
</evidence>
<dbReference type="KEGG" id="chq:AQ619_06945"/>
<proteinExistence type="predicted"/>
<dbReference type="GO" id="GO:0005886">
    <property type="term" value="C:plasma membrane"/>
    <property type="evidence" value="ECO:0007669"/>
    <property type="project" value="UniProtKB-SubCell"/>
</dbReference>
<evidence type="ECO:0000256" key="3">
    <source>
        <dbReference type="ARBA" id="ARBA00022989"/>
    </source>
</evidence>
<reference evidence="7 8" key="1">
    <citation type="submission" date="2015-10" db="EMBL/GenBank/DDBJ databases">
        <title>Conservation of the essential genome among Caulobacter and Brevundimonas species.</title>
        <authorList>
            <person name="Scott D."/>
            <person name="Ely B."/>
        </authorList>
    </citation>
    <scope>NUCLEOTIDE SEQUENCE [LARGE SCALE GENOMIC DNA]</scope>
    <source>
        <strain evidence="7 8">CB4</strain>
    </source>
</reference>
<dbReference type="Proteomes" id="UP000056905">
    <property type="component" value="Chromosome"/>
</dbReference>
<dbReference type="SUPFAM" id="SSF90123">
    <property type="entry name" value="ABC transporter transmembrane region"/>
    <property type="match status" value="1"/>
</dbReference>
<dbReference type="AlphaFoldDB" id="A0A0P0NYB2"/>
<feature type="transmembrane region" description="Helical" evidence="5">
    <location>
        <begin position="207"/>
        <end position="230"/>
    </location>
</feature>
<dbReference type="InterPro" id="IPR036640">
    <property type="entry name" value="ABC1_TM_sf"/>
</dbReference>
<dbReference type="Gene3D" id="1.20.1560.10">
    <property type="entry name" value="ABC transporter type 1, transmembrane domain"/>
    <property type="match status" value="1"/>
</dbReference>
<evidence type="ECO:0000313" key="8">
    <source>
        <dbReference type="Proteomes" id="UP000056905"/>
    </source>
</evidence>
<evidence type="ECO:0000313" key="7">
    <source>
        <dbReference type="EMBL" id="ALL13107.1"/>
    </source>
</evidence>
<accession>A0A0P0NYB2</accession>
<dbReference type="Pfam" id="PF13748">
    <property type="entry name" value="ABC_membrane_3"/>
    <property type="match status" value="1"/>
</dbReference>
<dbReference type="InterPro" id="IPR011527">
    <property type="entry name" value="ABC1_TM_dom"/>
</dbReference>
<evidence type="ECO:0000259" key="6">
    <source>
        <dbReference type="Pfam" id="PF13748"/>
    </source>
</evidence>
<dbReference type="EMBL" id="CP013002">
    <property type="protein sequence ID" value="ALL13107.1"/>
    <property type="molecule type" value="Genomic_DNA"/>
</dbReference>
<feature type="transmembrane region" description="Helical" evidence="5">
    <location>
        <begin position="49"/>
        <end position="68"/>
    </location>
</feature>
<keyword evidence="3 5" id="KW-1133">Transmembrane helix</keyword>
<dbReference type="STRING" id="69395.AQ619_06945"/>
<keyword evidence="4 5" id="KW-0472">Membrane</keyword>
<keyword evidence="8" id="KW-1185">Reference proteome</keyword>
<gene>
    <name evidence="7" type="ORF">AQ619_06945</name>
</gene>
<dbReference type="GO" id="GO:0140359">
    <property type="term" value="F:ABC-type transporter activity"/>
    <property type="evidence" value="ECO:0007669"/>
    <property type="project" value="InterPro"/>
</dbReference>
<organism evidence="7 8">
    <name type="scientific">Caulobacter henricii</name>
    <dbReference type="NCBI Taxonomy" id="69395"/>
    <lineage>
        <taxon>Bacteria</taxon>
        <taxon>Pseudomonadati</taxon>
        <taxon>Pseudomonadota</taxon>
        <taxon>Alphaproteobacteria</taxon>
        <taxon>Caulobacterales</taxon>
        <taxon>Caulobacteraceae</taxon>
        <taxon>Caulobacter</taxon>
    </lineage>
</organism>
<evidence type="ECO:0000256" key="4">
    <source>
        <dbReference type="ARBA" id="ARBA00023136"/>
    </source>
</evidence>
<keyword evidence="2 5" id="KW-0812">Transmembrane</keyword>
<comment type="subcellular location">
    <subcellularLocation>
        <location evidence="1">Cell membrane</location>
        <topology evidence="1">Multi-pass membrane protein</topology>
    </subcellularLocation>
</comment>
<evidence type="ECO:0000256" key="2">
    <source>
        <dbReference type="ARBA" id="ARBA00022692"/>
    </source>
</evidence>
<sequence length="280" mass="30491">MRVSSLTLFGPERRRIFAAYGLLTIEEISLLALPALIGVTIDRLLSGDQTGLLLLACGAGAILVSGALRRFFDTRVFSAAEQRLSQTVMSSADSPGVQVGRLRQVYEVVQTYERSVPEGFSAIIAGVGSLTISAWYDWRVGLAGLVVAATLVAMDRLYSGKVERLNAALNGRTERDFAVLSRGSPRGLHTHLTRRRKLQVARSDAEIAIYLMNWIVLLALIIATLALIAAPEAKPGAVFAQLSYILAFAESWNRWPALTERLSHASDVARRLKGNVQTDV</sequence>
<name>A0A0P0NYB2_9CAUL</name>